<accession>A0A0F9BL29</accession>
<feature type="non-terminal residue" evidence="1">
    <location>
        <position position="116"/>
    </location>
</feature>
<dbReference type="InterPro" id="IPR015424">
    <property type="entry name" value="PyrdxlP-dep_Trfase"/>
</dbReference>
<evidence type="ECO:0000313" key="1">
    <source>
        <dbReference type="EMBL" id="KKL22550.1"/>
    </source>
</evidence>
<comment type="caution">
    <text evidence="1">The sequence shown here is derived from an EMBL/GenBank/DDBJ whole genome shotgun (WGS) entry which is preliminary data.</text>
</comment>
<sequence length="116" mass="13070">MGISPESKGGLMAKYNLKPIAVAEVNTKYRRIKTRLPVPESLEIFARLIKSEPQSMMGQPPVVWDRAEGFQVCDRWGNKWIDWSSGVLITNAGHGRKEIANALREVIEKPLLTSYC</sequence>
<dbReference type="Gene3D" id="3.90.1150.10">
    <property type="entry name" value="Aspartate Aminotransferase, domain 1"/>
    <property type="match status" value="1"/>
</dbReference>
<name>A0A0F9BL29_9ZZZZ</name>
<protein>
    <recommendedName>
        <fullName evidence="2">Aminotransferase class III-fold pyridoxal phosphate-dependent enzyme</fullName>
    </recommendedName>
</protein>
<dbReference type="EMBL" id="LAZR01037309">
    <property type="protein sequence ID" value="KKL22550.1"/>
    <property type="molecule type" value="Genomic_DNA"/>
</dbReference>
<reference evidence="1" key="1">
    <citation type="journal article" date="2015" name="Nature">
        <title>Complex archaea that bridge the gap between prokaryotes and eukaryotes.</title>
        <authorList>
            <person name="Spang A."/>
            <person name="Saw J.H."/>
            <person name="Jorgensen S.L."/>
            <person name="Zaremba-Niedzwiedzka K."/>
            <person name="Martijn J."/>
            <person name="Lind A.E."/>
            <person name="van Eijk R."/>
            <person name="Schleper C."/>
            <person name="Guy L."/>
            <person name="Ettema T.J."/>
        </authorList>
    </citation>
    <scope>NUCLEOTIDE SEQUENCE</scope>
</reference>
<proteinExistence type="predicted"/>
<dbReference type="InterPro" id="IPR015422">
    <property type="entry name" value="PyrdxlP-dep_Trfase_small"/>
</dbReference>
<organism evidence="1">
    <name type="scientific">marine sediment metagenome</name>
    <dbReference type="NCBI Taxonomy" id="412755"/>
    <lineage>
        <taxon>unclassified sequences</taxon>
        <taxon>metagenomes</taxon>
        <taxon>ecological metagenomes</taxon>
    </lineage>
</organism>
<gene>
    <name evidence="1" type="ORF">LCGC14_2434330</name>
</gene>
<evidence type="ECO:0008006" key="2">
    <source>
        <dbReference type="Google" id="ProtNLM"/>
    </source>
</evidence>
<dbReference type="AlphaFoldDB" id="A0A0F9BL29"/>
<dbReference type="SUPFAM" id="SSF53383">
    <property type="entry name" value="PLP-dependent transferases"/>
    <property type="match status" value="1"/>
</dbReference>